<dbReference type="EMBL" id="UGYN01000002">
    <property type="protein sequence ID" value="SUI59668.1"/>
    <property type="molecule type" value="Genomic_DNA"/>
</dbReference>
<name>A0A379ZD31_9GAMM</name>
<dbReference type="Proteomes" id="UP000255529">
    <property type="component" value="Unassembled WGS sequence"/>
</dbReference>
<evidence type="ECO:0000313" key="2">
    <source>
        <dbReference type="EMBL" id="SUI59668.1"/>
    </source>
</evidence>
<feature type="domain" description="Pilus assembly protein C-terminal" evidence="1">
    <location>
        <begin position="2"/>
        <end position="57"/>
    </location>
</feature>
<protein>
    <submittedName>
        <fullName evidence="2">Fimbrial outer membrane usher protein TcfC</fullName>
    </submittedName>
</protein>
<gene>
    <name evidence="2" type="ORF">NCTC11544_02073</name>
</gene>
<dbReference type="AlphaFoldDB" id="A0A379ZD31"/>
<dbReference type="Pfam" id="PF15976">
    <property type="entry name" value="CooC_C"/>
    <property type="match status" value="1"/>
</dbReference>
<accession>A0A379ZD31</accession>
<sequence length="83" mass="9053">MLNQALPALGADGGFTLQTQQKVPALWLISDGQLLRCPLQVKTVRDILQVVGETRCTVSGPEGLPQSLRMKPRVMKLLATAKR</sequence>
<evidence type="ECO:0000313" key="3">
    <source>
        <dbReference type="Proteomes" id="UP000255529"/>
    </source>
</evidence>
<reference evidence="2 3" key="1">
    <citation type="submission" date="2018-06" db="EMBL/GenBank/DDBJ databases">
        <authorList>
            <consortium name="Pathogen Informatics"/>
            <person name="Doyle S."/>
        </authorList>
    </citation>
    <scope>NUCLEOTIDE SEQUENCE [LARGE SCALE GENOMIC DNA]</scope>
    <source>
        <strain evidence="2 3">NCTC11544</strain>
    </source>
</reference>
<proteinExistence type="predicted"/>
<evidence type="ECO:0000259" key="1">
    <source>
        <dbReference type="Pfam" id="PF15976"/>
    </source>
</evidence>
<organism evidence="2 3">
    <name type="scientific">Serratia quinivorans</name>
    <dbReference type="NCBI Taxonomy" id="137545"/>
    <lineage>
        <taxon>Bacteria</taxon>
        <taxon>Pseudomonadati</taxon>
        <taxon>Pseudomonadota</taxon>
        <taxon>Gammaproteobacteria</taxon>
        <taxon>Enterobacterales</taxon>
        <taxon>Yersiniaceae</taxon>
        <taxon>Serratia</taxon>
    </lineage>
</organism>
<dbReference type="InterPro" id="IPR031917">
    <property type="entry name" value="Pilus_assem_C"/>
</dbReference>